<dbReference type="GO" id="GO:0033958">
    <property type="term" value="F:DNA-deoxyinosine glycosylase activity"/>
    <property type="evidence" value="ECO:0007669"/>
    <property type="project" value="UniProtKB-EC"/>
</dbReference>
<feature type="domain" description="Uracil-DNA glycosylase-like" evidence="1">
    <location>
        <begin position="9"/>
        <end position="165"/>
    </location>
</feature>
<evidence type="ECO:0000313" key="3">
    <source>
        <dbReference type="Proteomes" id="UP000808146"/>
    </source>
</evidence>
<keyword evidence="2" id="KW-0326">Glycosidase</keyword>
<dbReference type="EC" id="3.2.2.15" evidence="2"/>
<accession>A0A9D7LQM9</accession>
<dbReference type="AlphaFoldDB" id="A0A9D7LQM9"/>
<dbReference type="Pfam" id="PF03167">
    <property type="entry name" value="UDG"/>
    <property type="match status" value="1"/>
</dbReference>
<dbReference type="SMART" id="SM00987">
    <property type="entry name" value="UreE_C"/>
    <property type="match status" value="1"/>
</dbReference>
<dbReference type="Proteomes" id="UP000808146">
    <property type="component" value="Unassembled WGS sequence"/>
</dbReference>
<sequence length="187" mass="20102">MSDRARCLPPIVASDARILILGSMPGRASLAARQYYAHPRNAFWPIMGRLLGFDVAQDYLTRVEALSGAGVAVWDVLDSCHRPGSLDSAIDERSLVVNDLAGFLAGHRAIKRVFFNGSAAARLFDRHLGAILNVTGLQLTRLPSTSPAHAALTFAQKLAAWRVVAVDPGFQPNFSGVPSNSSGRRLP</sequence>
<protein>
    <submittedName>
        <fullName evidence="2">DNA-deoxyinosine glycosylase</fullName>
        <ecNumber evidence="2">3.2.2.15</ecNumber>
    </submittedName>
</protein>
<evidence type="ECO:0000259" key="1">
    <source>
        <dbReference type="SMART" id="SM00986"/>
    </source>
</evidence>
<comment type="caution">
    <text evidence="2">The sequence shown here is derived from an EMBL/GenBank/DDBJ whole genome shotgun (WGS) entry which is preliminary data.</text>
</comment>
<reference evidence="2" key="1">
    <citation type="submission" date="2020-10" db="EMBL/GenBank/DDBJ databases">
        <title>Connecting structure to function with the recovery of over 1000 high-quality activated sludge metagenome-assembled genomes encoding full-length rRNA genes using long-read sequencing.</title>
        <authorList>
            <person name="Singleton C.M."/>
            <person name="Petriglieri F."/>
            <person name="Kristensen J.M."/>
            <person name="Kirkegaard R.H."/>
            <person name="Michaelsen T.Y."/>
            <person name="Andersen M.H."/>
            <person name="Karst S.M."/>
            <person name="Dueholm M.S."/>
            <person name="Nielsen P.H."/>
            <person name="Albertsen M."/>
        </authorList>
    </citation>
    <scope>NUCLEOTIDE SEQUENCE</scope>
    <source>
        <strain evidence="2">OdNE_18-Q3-R46-58_BAT3C.305</strain>
    </source>
</reference>
<gene>
    <name evidence="2" type="ORF">IPN75_02730</name>
</gene>
<dbReference type="InterPro" id="IPR036895">
    <property type="entry name" value="Uracil-DNA_glycosylase-like_sf"/>
</dbReference>
<dbReference type="InterPro" id="IPR026353">
    <property type="entry name" value="Hypoxan-DNA_Glyclase"/>
</dbReference>
<dbReference type="CDD" id="cd10032">
    <property type="entry name" value="UDG-F6_HDG"/>
    <property type="match status" value="1"/>
</dbReference>
<dbReference type="SUPFAM" id="SSF52141">
    <property type="entry name" value="Uracil-DNA glycosylase-like"/>
    <property type="match status" value="1"/>
</dbReference>
<dbReference type="Gene3D" id="3.40.470.10">
    <property type="entry name" value="Uracil-DNA glycosylase-like domain"/>
    <property type="match status" value="1"/>
</dbReference>
<keyword evidence="2" id="KW-0378">Hydrolase</keyword>
<dbReference type="NCBIfam" id="TIGR04274">
    <property type="entry name" value="hypoxanDNAglyco"/>
    <property type="match status" value="1"/>
</dbReference>
<dbReference type="SMART" id="SM00986">
    <property type="entry name" value="UDG"/>
    <property type="match status" value="1"/>
</dbReference>
<dbReference type="InterPro" id="IPR005122">
    <property type="entry name" value="Uracil-DNA_glycosylase-like"/>
</dbReference>
<name>A0A9D7LQM9_9RHOO</name>
<dbReference type="EMBL" id="JADKBR010000001">
    <property type="protein sequence ID" value="MBK8889363.1"/>
    <property type="molecule type" value="Genomic_DNA"/>
</dbReference>
<proteinExistence type="predicted"/>
<evidence type="ECO:0000313" key="2">
    <source>
        <dbReference type="EMBL" id="MBK8889363.1"/>
    </source>
</evidence>
<organism evidence="2 3">
    <name type="scientific">Candidatus Dechloromonas phosphorivorans</name>
    <dbReference type="NCBI Taxonomy" id="2899244"/>
    <lineage>
        <taxon>Bacteria</taxon>
        <taxon>Pseudomonadati</taxon>
        <taxon>Pseudomonadota</taxon>
        <taxon>Betaproteobacteria</taxon>
        <taxon>Rhodocyclales</taxon>
        <taxon>Azonexaceae</taxon>
        <taxon>Dechloromonas</taxon>
    </lineage>
</organism>